<sequence length="506" mass="58550">MLAMAEINYIRYETNTKGRKYSEVARQTGKDWRTVKKYADMEDFNPAAPVKQKRRSPVMDPVKPIIDEWLKEDATKKKKYRRTAKRIFTLLVRDHEFTGSERSVRNYVSKRRVELYEENEEAALPLEATPGAAQVDFGEAPFLHEGEEVNRHFLALSFPYSNTFLFQVFPSQNRECFLQGLANMFDYLEGVPHTIRFDNLSPAVKKVLPEGERLLTEEFERFAAHYGFSYEFCNPNSGNEKGHVEAMVKYIRNNYLLPAVPYQSLDTLNEQVLTWSVEDRERNHYQKELPIAELYLADKERLLQLPGKAYECIRRISVKADKYGFIRIDKKQYSTSPRFAGQAVTAKISFKEVTILNEQNEVLITHPRLYGEDRRSMNWQPYLSLMAKRPTALKYSSFYDQLPEEWKAYIEACSLEEKKAALSLLAVLLKGQDFQLPTEALRMASEHGHPSAETIKHVYYQLVNGRGIRETLSLTRLPQQLPLTETAIRGLSHYDQLLSQAGGEPS</sequence>
<dbReference type="SUPFAM" id="SSF53098">
    <property type="entry name" value="Ribonuclease H-like"/>
    <property type="match status" value="1"/>
</dbReference>
<dbReference type="PROSITE" id="PS50531">
    <property type="entry name" value="HTH_IS21"/>
    <property type="match status" value="1"/>
</dbReference>
<evidence type="ECO:0000256" key="3">
    <source>
        <dbReference type="ARBA" id="ARBA00023125"/>
    </source>
</evidence>
<evidence type="ECO:0000256" key="4">
    <source>
        <dbReference type="ARBA" id="ARBA00023172"/>
    </source>
</evidence>
<dbReference type="HOGENOM" id="CLU_020626_2_1_9"/>
<dbReference type="GO" id="GO:0003677">
    <property type="term" value="F:DNA binding"/>
    <property type="evidence" value="ECO:0007669"/>
    <property type="project" value="UniProtKB-KW"/>
</dbReference>
<organism evidence="7 8">
    <name type="scientific">Sporosarcina newyorkensis 2681</name>
    <dbReference type="NCBI Taxonomy" id="1027292"/>
    <lineage>
        <taxon>Bacteria</taxon>
        <taxon>Bacillati</taxon>
        <taxon>Bacillota</taxon>
        <taxon>Bacilli</taxon>
        <taxon>Bacillales</taxon>
        <taxon>Caryophanaceae</taxon>
        <taxon>Sporosarcina</taxon>
    </lineage>
</organism>
<reference evidence="7 8" key="1">
    <citation type="submission" date="2011-04" db="EMBL/GenBank/DDBJ databases">
        <authorList>
            <person name="Muzny D."/>
            <person name="Qin X."/>
            <person name="Deng J."/>
            <person name="Jiang H."/>
            <person name="Liu Y."/>
            <person name="Qu J."/>
            <person name="Song X.-Z."/>
            <person name="Zhang L."/>
            <person name="Thornton R."/>
            <person name="Coyle M."/>
            <person name="Francisco L."/>
            <person name="Jackson L."/>
            <person name="Javaid M."/>
            <person name="Korchina V."/>
            <person name="Kovar C."/>
            <person name="Mata R."/>
            <person name="Mathew T."/>
            <person name="Ngo R."/>
            <person name="Nguyen L."/>
            <person name="Nguyen N."/>
            <person name="Okwuonu G."/>
            <person name="Ongeri F."/>
            <person name="Pham C."/>
            <person name="Simmons D."/>
            <person name="Wilczek-Boney K."/>
            <person name="Hale W."/>
            <person name="Jakkamsetti A."/>
            <person name="Pham P."/>
            <person name="Ruth R."/>
            <person name="San Lucas F."/>
            <person name="Warren J."/>
            <person name="Zhang J."/>
            <person name="Zhao Z."/>
            <person name="Zhou C."/>
            <person name="Zhu D."/>
            <person name="Lee S."/>
            <person name="Bess C."/>
            <person name="Blankenburg K."/>
            <person name="Forbes L."/>
            <person name="Fu Q."/>
            <person name="Gubbala S."/>
            <person name="Hirani K."/>
            <person name="Jayaseelan J.C."/>
            <person name="Lara F."/>
            <person name="Munidasa M."/>
            <person name="Palculict T."/>
            <person name="Patil S."/>
            <person name="Pu L.-L."/>
            <person name="Saada N."/>
            <person name="Tang L."/>
            <person name="Weissenberger G."/>
            <person name="Zhu Y."/>
            <person name="Hemphill L."/>
            <person name="Shang Y."/>
            <person name="Youmans B."/>
            <person name="Ayvaz T."/>
            <person name="Ross M."/>
            <person name="Santibanez J."/>
            <person name="Aqrawi P."/>
            <person name="Gross S."/>
            <person name="Joshi V."/>
            <person name="Fowler G."/>
            <person name="Nazareth L."/>
            <person name="Reid J."/>
            <person name="Worley K."/>
            <person name="Petrosino J."/>
            <person name="Highlander S."/>
            <person name="Gibbs R."/>
        </authorList>
    </citation>
    <scope>NUCLEOTIDE SEQUENCE [LARGE SCALE GENOMIC DNA]</scope>
    <source>
        <strain evidence="7 8">2681</strain>
    </source>
</reference>
<dbReference type="InterPro" id="IPR001584">
    <property type="entry name" value="Integrase_cat-core"/>
</dbReference>
<dbReference type="InterPro" id="IPR036397">
    <property type="entry name" value="RNaseH_sf"/>
</dbReference>
<evidence type="ECO:0000256" key="1">
    <source>
        <dbReference type="ARBA" id="ARBA00009277"/>
    </source>
</evidence>
<feature type="domain" description="Integrase catalytic" evidence="6">
    <location>
        <begin position="126"/>
        <end position="298"/>
    </location>
</feature>
<dbReference type="PANTHER" id="PTHR35004">
    <property type="entry name" value="TRANSPOSASE RV3428C-RELATED"/>
    <property type="match status" value="1"/>
</dbReference>
<dbReference type="NCBIfam" id="NF033546">
    <property type="entry name" value="transpos_IS21"/>
    <property type="match status" value="1"/>
</dbReference>
<dbReference type="RefSeq" id="WP_009499486.1">
    <property type="nucleotide sequence ID" value="NZ_GL983006.1"/>
</dbReference>
<dbReference type="Gene3D" id="3.30.420.10">
    <property type="entry name" value="Ribonuclease H-like superfamily/Ribonuclease H"/>
    <property type="match status" value="1"/>
</dbReference>
<dbReference type="GO" id="GO:0032196">
    <property type="term" value="P:transposition"/>
    <property type="evidence" value="ECO:0007669"/>
    <property type="project" value="UniProtKB-KW"/>
</dbReference>
<dbReference type="Proteomes" id="UP000005316">
    <property type="component" value="Unassembled WGS sequence"/>
</dbReference>
<keyword evidence="2" id="KW-0815">Transposition</keyword>
<dbReference type="AlphaFoldDB" id="F9DY93"/>
<comment type="caution">
    <text evidence="7">The sequence shown here is derived from an EMBL/GenBank/DDBJ whole genome shotgun (WGS) entry which is preliminary data.</text>
</comment>
<dbReference type="OrthoDB" id="92877at2"/>
<evidence type="ECO:0000313" key="7">
    <source>
        <dbReference type="EMBL" id="EGQ18642.1"/>
    </source>
</evidence>
<keyword evidence="3" id="KW-0238">DNA-binding</keyword>
<feature type="domain" description="HTH IS21-type" evidence="5">
    <location>
        <begin position="6"/>
        <end position="70"/>
    </location>
</feature>
<dbReference type="EMBL" id="AFPZ01000131">
    <property type="protein sequence ID" value="EGQ18642.1"/>
    <property type="molecule type" value="Genomic_DNA"/>
</dbReference>
<dbReference type="eggNOG" id="COG4584">
    <property type="taxonomic scope" value="Bacteria"/>
</dbReference>
<dbReference type="InterPro" id="IPR012337">
    <property type="entry name" value="RNaseH-like_sf"/>
</dbReference>
<dbReference type="GO" id="GO:0006310">
    <property type="term" value="P:DNA recombination"/>
    <property type="evidence" value="ECO:0007669"/>
    <property type="project" value="UniProtKB-KW"/>
</dbReference>
<dbReference type="PANTHER" id="PTHR35004:SF7">
    <property type="entry name" value="INTEGRASE PROTEIN"/>
    <property type="match status" value="1"/>
</dbReference>
<evidence type="ECO:0000259" key="5">
    <source>
        <dbReference type="PROSITE" id="PS50531"/>
    </source>
</evidence>
<dbReference type="InterPro" id="IPR017894">
    <property type="entry name" value="HTH_IS21_transposase_type"/>
</dbReference>
<evidence type="ECO:0000313" key="8">
    <source>
        <dbReference type="Proteomes" id="UP000005316"/>
    </source>
</evidence>
<gene>
    <name evidence="7" type="ORF">HMPREF9372_3774</name>
</gene>
<dbReference type="Pfam" id="PF22483">
    <property type="entry name" value="Mu-transpos_C_2"/>
    <property type="match status" value="1"/>
</dbReference>
<dbReference type="PROSITE" id="PS50994">
    <property type="entry name" value="INTEGRASE"/>
    <property type="match status" value="1"/>
</dbReference>
<protein>
    <submittedName>
        <fullName evidence="7">Transposase</fullName>
    </submittedName>
</protein>
<accession>F9DY93</accession>
<evidence type="ECO:0000259" key="6">
    <source>
        <dbReference type="PROSITE" id="PS50994"/>
    </source>
</evidence>
<comment type="similarity">
    <text evidence="1">Belongs to the transposase IS21/IS408/IS1162 family.</text>
</comment>
<evidence type="ECO:0000256" key="2">
    <source>
        <dbReference type="ARBA" id="ARBA00022578"/>
    </source>
</evidence>
<name>F9DY93_9BACL</name>
<proteinExistence type="inferred from homology"/>
<dbReference type="GO" id="GO:0015074">
    <property type="term" value="P:DNA integration"/>
    <property type="evidence" value="ECO:0007669"/>
    <property type="project" value="InterPro"/>
</dbReference>
<dbReference type="InterPro" id="IPR054353">
    <property type="entry name" value="IstA-like_C"/>
</dbReference>
<keyword evidence="4" id="KW-0233">DNA recombination</keyword>